<dbReference type="AlphaFoldDB" id="A0A6S7C439"/>
<gene>
    <name evidence="2" type="ORF">LMG28614_07157</name>
</gene>
<organism evidence="2 3">
    <name type="scientific">Paraburkholderia ultramafica</name>
    <dbReference type="NCBI Taxonomy" id="1544867"/>
    <lineage>
        <taxon>Bacteria</taxon>
        <taxon>Pseudomonadati</taxon>
        <taxon>Pseudomonadota</taxon>
        <taxon>Betaproteobacteria</taxon>
        <taxon>Burkholderiales</taxon>
        <taxon>Burkholderiaceae</taxon>
        <taxon>Paraburkholderia</taxon>
    </lineage>
</organism>
<accession>A0A6S7C439</accession>
<keyword evidence="3" id="KW-1185">Reference proteome</keyword>
<dbReference type="EMBL" id="CADIKK010000086">
    <property type="protein sequence ID" value="CAB3809866.1"/>
    <property type="molecule type" value="Genomic_DNA"/>
</dbReference>
<name>A0A6S7C439_9BURK</name>
<evidence type="ECO:0000313" key="2">
    <source>
        <dbReference type="EMBL" id="CAB3809866.1"/>
    </source>
</evidence>
<protein>
    <submittedName>
        <fullName evidence="2">Uncharacterized protein</fullName>
    </submittedName>
</protein>
<sequence>MGEAIEAGGQGMVGGSPHDQDVLGATIAGASASTEDELAIVTQDLHRRWSHK</sequence>
<evidence type="ECO:0000313" key="3">
    <source>
        <dbReference type="Proteomes" id="UP000494365"/>
    </source>
</evidence>
<proteinExistence type="predicted"/>
<reference evidence="2 3" key="1">
    <citation type="submission" date="2020-04" db="EMBL/GenBank/DDBJ databases">
        <authorList>
            <person name="De Canck E."/>
        </authorList>
    </citation>
    <scope>NUCLEOTIDE SEQUENCE [LARGE SCALE GENOMIC DNA]</scope>
    <source>
        <strain evidence="2 3">LMG 28614</strain>
    </source>
</reference>
<dbReference type="Proteomes" id="UP000494365">
    <property type="component" value="Unassembled WGS sequence"/>
</dbReference>
<feature type="region of interest" description="Disordered" evidence="1">
    <location>
        <begin position="1"/>
        <end position="22"/>
    </location>
</feature>
<evidence type="ECO:0000256" key="1">
    <source>
        <dbReference type="SAM" id="MobiDB-lite"/>
    </source>
</evidence>